<dbReference type="AlphaFoldDB" id="A0A6A4ASP9"/>
<accession>A0A6A4ASP9</accession>
<organism evidence="1 2">
    <name type="scientific">Phytophthora rubi</name>
    <dbReference type="NCBI Taxonomy" id="129364"/>
    <lineage>
        <taxon>Eukaryota</taxon>
        <taxon>Sar</taxon>
        <taxon>Stramenopiles</taxon>
        <taxon>Oomycota</taxon>
        <taxon>Peronosporomycetes</taxon>
        <taxon>Peronosporales</taxon>
        <taxon>Peronosporaceae</taxon>
        <taxon>Phytophthora</taxon>
    </lineage>
</organism>
<keyword evidence="2" id="KW-1185">Reference proteome</keyword>
<comment type="caution">
    <text evidence="1">The sequence shown here is derived from an EMBL/GenBank/DDBJ whole genome shotgun (WGS) entry which is preliminary data.</text>
</comment>
<protein>
    <submittedName>
        <fullName evidence="1">Uncharacterized protein</fullName>
    </submittedName>
</protein>
<gene>
    <name evidence="1" type="ORF">PR003_g33615</name>
</gene>
<proteinExistence type="predicted"/>
<dbReference type="EMBL" id="QXFT01009761">
    <property type="protein sequence ID" value="KAE9262231.1"/>
    <property type="molecule type" value="Genomic_DNA"/>
</dbReference>
<sequence>MCFHSAICHPDTKPQDVPESAHRPSMKCASLDCSCADPTKTEHSGVCGLGDRICSNDIYDSGSLFERFCSATYLFKYGALTSPPSARGESKRTDKERAEMHVLLKLNGKVDGDVAI</sequence>
<dbReference type="Proteomes" id="UP000434957">
    <property type="component" value="Unassembled WGS sequence"/>
</dbReference>
<evidence type="ECO:0000313" key="2">
    <source>
        <dbReference type="Proteomes" id="UP000434957"/>
    </source>
</evidence>
<evidence type="ECO:0000313" key="1">
    <source>
        <dbReference type="EMBL" id="KAE9262231.1"/>
    </source>
</evidence>
<name>A0A6A4ASP9_9STRA</name>
<reference evidence="1 2" key="1">
    <citation type="submission" date="2018-08" db="EMBL/GenBank/DDBJ databases">
        <title>Genomic investigation of the strawberry pathogen Phytophthora fragariae indicates pathogenicity is determined by transcriptional variation in three key races.</title>
        <authorList>
            <person name="Adams T.M."/>
            <person name="Armitage A.D."/>
            <person name="Sobczyk M.K."/>
            <person name="Bates H.J."/>
            <person name="Dunwell J.M."/>
            <person name="Nellist C.F."/>
            <person name="Harrison R.J."/>
        </authorList>
    </citation>
    <scope>NUCLEOTIDE SEQUENCE [LARGE SCALE GENOMIC DNA]</scope>
    <source>
        <strain evidence="1 2">SCRP333</strain>
    </source>
</reference>